<dbReference type="Proteomes" id="UP000177912">
    <property type="component" value="Unassembled WGS sequence"/>
</dbReference>
<dbReference type="EMBL" id="MFEI01000008">
    <property type="protein sequence ID" value="OGE81311.1"/>
    <property type="molecule type" value="Genomic_DNA"/>
</dbReference>
<accession>A0A1F5NUG8</accession>
<evidence type="ECO:0000256" key="2">
    <source>
        <dbReference type="ARBA" id="ARBA00022692"/>
    </source>
</evidence>
<evidence type="ECO:0000256" key="4">
    <source>
        <dbReference type="ARBA" id="ARBA00023136"/>
    </source>
</evidence>
<keyword evidence="2 5" id="KW-0812">Transmembrane</keyword>
<keyword evidence="3 5" id="KW-1133">Transmembrane helix</keyword>
<protein>
    <recommendedName>
        <fullName evidence="8">Ubiquinone biosynthesis protein UbiA</fullName>
    </recommendedName>
</protein>
<evidence type="ECO:0000256" key="3">
    <source>
        <dbReference type="ARBA" id="ARBA00022989"/>
    </source>
</evidence>
<feature type="transmembrane region" description="Helical" evidence="5">
    <location>
        <begin position="70"/>
        <end position="90"/>
    </location>
</feature>
<reference evidence="6 7" key="1">
    <citation type="journal article" date="2016" name="Nat. Commun.">
        <title>Thousands of microbial genomes shed light on interconnected biogeochemical processes in an aquifer system.</title>
        <authorList>
            <person name="Anantharaman K."/>
            <person name="Brown C.T."/>
            <person name="Hug L.A."/>
            <person name="Sharon I."/>
            <person name="Castelle C.J."/>
            <person name="Probst A.J."/>
            <person name="Thomas B.C."/>
            <person name="Singh A."/>
            <person name="Wilkins M.J."/>
            <person name="Karaoz U."/>
            <person name="Brodie E.L."/>
            <person name="Williams K.H."/>
            <person name="Hubbard S.S."/>
            <person name="Banfield J.F."/>
        </authorList>
    </citation>
    <scope>NUCLEOTIDE SEQUENCE [LARGE SCALE GENOMIC DNA]</scope>
</reference>
<sequence length="208" mass="23645">MRWIMALRPSSGVATALLVASGFRHGNLAINWTVVVSVFLMTYLAMVWNDYHDRDADIAKGRFLASSHPVYFRNMAFFLSIASITMSLRVMWQNQAFGFLCLAIWSACMFYPFAKTNALAKNMIVSLTMASTVTFPLLEGVHAPMLWLMAIITTITVSVREHTKDIEDVEVDRGRKKTFALALKKNLSKNEAVRLRTWTNIILVWMMI</sequence>
<dbReference type="Pfam" id="PF01040">
    <property type="entry name" value="UbiA"/>
    <property type="match status" value="1"/>
</dbReference>
<dbReference type="Gene3D" id="1.10.357.140">
    <property type="entry name" value="UbiA prenyltransferase"/>
    <property type="match status" value="1"/>
</dbReference>
<feature type="transmembrane region" description="Helical" evidence="5">
    <location>
        <begin position="32"/>
        <end position="49"/>
    </location>
</feature>
<evidence type="ECO:0008006" key="8">
    <source>
        <dbReference type="Google" id="ProtNLM"/>
    </source>
</evidence>
<dbReference type="AlphaFoldDB" id="A0A1F5NUG8"/>
<gene>
    <name evidence="6" type="ORF">A2826_02005</name>
</gene>
<feature type="transmembrane region" description="Helical" evidence="5">
    <location>
        <begin position="96"/>
        <end position="114"/>
    </location>
</feature>
<evidence type="ECO:0000256" key="1">
    <source>
        <dbReference type="ARBA" id="ARBA00004141"/>
    </source>
</evidence>
<dbReference type="InterPro" id="IPR000537">
    <property type="entry name" value="UbiA_prenyltransferase"/>
</dbReference>
<dbReference type="GO" id="GO:0016020">
    <property type="term" value="C:membrane"/>
    <property type="evidence" value="ECO:0007669"/>
    <property type="project" value="UniProtKB-SubCell"/>
</dbReference>
<dbReference type="InterPro" id="IPR044878">
    <property type="entry name" value="UbiA_sf"/>
</dbReference>
<evidence type="ECO:0000313" key="6">
    <source>
        <dbReference type="EMBL" id="OGE81311.1"/>
    </source>
</evidence>
<evidence type="ECO:0000256" key="5">
    <source>
        <dbReference type="SAM" id="Phobius"/>
    </source>
</evidence>
<comment type="subcellular location">
    <subcellularLocation>
        <location evidence="1">Membrane</location>
        <topology evidence="1">Multi-pass membrane protein</topology>
    </subcellularLocation>
</comment>
<dbReference type="GO" id="GO:0016765">
    <property type="term" value="F:transferase activity, transferring alkyl or aryl (other than methyl) groups"/>
    <property type="evidence" value="ECO:0007669"/>
    <property type="project" value="InterPro"/>
</dbReference>
<keyword evidence="4 5" id="KW-0472">Membrane</keyword>
<organism evidence="6 7">
    <name type="scientific">Candidatus Doudnabacteria bacterium RIFCSPHIGHO2_01_FULL_43_23</name>
    <dbReference type="NCBI Taxonomy" id="1817822"/>
    <lineage>
        <taxon>Bacteria</taxon>
        <taxon>Candidatus Doudnaibacteriota</taxon>
    </lineage>
</organism>
<comment type="caution">
    <text evidence="6">The sequence shown here is derived from an EMBL/GenBank/DDBJ whole genome shotgun (WGS) entry which is preliminary data.</text>
</comment>
<proteinExistence type="predicted"/>
<evidence type="ECO:0000313" key="7">
    <source>
        <dbReference type="Proteomes" id="UP000177912"/>
    </source>
</evidence>
<name>A0A1F5NUG8_9BACT</name>